<feature type="transmembrane region" description="Helical" evidence="14">
    <location>
        <begin position="983"/>
        <end position="1008"/>
    </location>
</feature>
<dbReference type="GO" id="GO:0006325">
    <property type="term" value="P:chromatin organization"/>
    <property type="evidence" value="ECO:0007669"/>
    <property type="project" value="UniProtKB-KW"/>
</dbReference>
<dbReference type="PANTHER" id="PTHR43243:SF4">
    <property type="entry name" value="CATIONIC AMINO ACID TRANSPORTER 4"/>
    <property type="match status" value="1"/>
</dbReference>
<feature type="transmembrane region" description="Helical" evidence="14">
    <location>
        <begin position="1097"/>
        <end position="1114"/>
    </location>
</feature>
<evidence type="ECO:0000256" key="2">
    <source>
        <dbReference type="ARBA" id="ARBA00004286"/>
    </source>
</evidence>
<dbReference type="Proteomes" id="UP000663864">
    <property type="component" value="Unassembled WGS sequence"/>
</dbReference>
<evidence type="ECO:0000256" key="3">
    <source>
        <dbReference type="ARBA" id="ARBA00010999"/>
    </source>
</evidence>
<feature type="transmembrane region" description="Helical" evidence="14">
    <location>
        <begin position="939"/>
        <end position="963"/>
    </location>
</feature>
<keyword evidence="10 14" id="KW-0472">Membrane</keyword>
<dbReference type="Gene3D" id="1.25.40.10">
    <property type="entry name" value="Tetratricopeptide repeat domain"/>
    <property type="match status" value="2"/>
</dbReference>
<feature type="domain" description="Amino acid permease/ SLC12A" evidence="15">
    <location>
        <begin position="739"/>
        <end position="850"/>
    </location>
</feature>
<feature type="transmembrane region" description="Helical" evidence="14">
    <location>
        <begin position="1038"/>
        <end position="1060"/>
    </location>
</feature>
<keyword evidence="11" id="KW-0234">DNA repair</keyword>
<feature type="transmembrane region" description="Helical" evidence="14">
    <location>
        <begin position="767"/>
        <end position="786"/>
    </location>
</feature>
<feature type="transmembrane region" description="Helical" evidence="14">
    <location>
        <begin position="820"/>
        <end position="844"/>
    </location>
</feature>
<keyword evidence="8" id="KW-0156">Chromatin regulator</keyword>
<evidence type="ECO:0000256" key="14">
    <source>
        <dbReference type="SAM" id="Phobius"/>
    </source>
</evidence>
<dbReference type="PROSITE" id="PS50005">
    <property type="entry name" value="TPR"/>
    <property type="match status" value="3"/>
</dbReference>
<dbReference type="InterPro" id="IPR001611">
    <property type="entry name" value="Leu-rich_rpt"/>
</dbReference>
<dbReference type="Pfam" id="PF13516">
    <property type="entry name" value="LRR_6"/>
    <property type="match status" value="5"/>
</dbReference>
<organism evidence="16 17">
    <name type="scientific">Rotaria sordida</name>
    <dbReference type="NCBI Taxonomy" id="392033"/>
    <lineage>
        <taxon>Eukaryota</taxon>
        <taxon>Metazoa</taxon>
        <taxon>Spiralia</taxon>
        <taxon>Gnathifera</taxon>
        <taxon>Rotifera</taxon>
        <taxon>Eurotatoria</taxon>
        <taxon>Bdelloidea</taxon>
        <taxon>Philodinida</taxon>
        <taxon>Philodinidae</taxon>
        <taxon>Rotaria</taxon>
    </lineage>
</organism>
<evidence type="ECO:0000256" key="8">
    <source>
        <dbReference type="ARBA" id="ARBA00022853"/>
    </source>
</evidence>
<evidence type="ECO:0000256" key="9">
    <source>
        <dbReference type="ARBA" id="ARBA00022989"/>
    </source>
</evidence>
<keyword evidence="7" id="KW-0227">DNA damage</keyword>
<feature type="transmembrane region" description="Helical" evidence="14">
    <location>
        <begin position="1066"/>
        <end position="1085"/>
    </location>
</feature>
<keyword evidence="12" id="KW-0802">TPR repeat</keyword>
<comment type="subcellular location">
    <subcellularLocation>
        <location evidence="2">Chromosome</location>
    </subcellularLocation>
    <subcellularLocation>
        <location evidence="1">Membrane</location>
        <topology evidence="1">Multi-pass membrane protein</topology>
    </subcellularLocation>
</comment>
<name>A0A814JE85_9BILA</name>
<keyword evidence="4" id="KW-0813">Transport</keyword>
<dbReference type="Gene3D" id="3.80.10.10">
    <property type="entry name" value="Ribonuclease Inhibitor"/>
    <property type="match status" value="2"/>
</dbReference>
<sequence>MASYLRTITGSSSSNTSSSIPTDTLGKRLVKWALIIGVPTAVCVAAYLVYRQQQEQAKKSATRRSPLPTPLSKVNEDTTTTSENRLKNRLTLAIDLKNEGNLKYREQNFNEAIEAYSRAIEVCPVESTEELSQFYQNRAATWELLKDYEKVVEDCSKAIELNPKYVKCIQRRARAAETMGNFELALEDYSTVCFIDSYQPAYIMAADKVLTDLAKRYLENLPPSTAELSKDYVRTSLNEFEDDPILNESFINEIRTSQPDSSLARAYQAFDEGRFTDIPSLCTNELESTDDSPYKLQTLLLRGSFYLLMGNYAEAVADFDAIINDPNVTEKIKMNAELKRANTKIHQRDLEGAMYQYDECIRNHPNECSPHVHRGMLKTLLESYNEAHDDFIEALKISPTNLRAKYQKLINDAKIGAKEHQSESIEQALNNFEEYYDTCKQDIYYALAITSCYLDNDRKDRALEYLNKFVKEIPSNPTLLALKAEKYIEITNEDETDRENLITASPILKSNENKNVEAILDNTTLTTLDLGDNGIGDLGAKYLADALKKNTSLINFDVKRNGIGNFGTQHLVNVLKNNMTLTTLDLRSNGIGAEGARSVADGLEKNKTLTALYLAFNQIEDLGTQYLANALQNNKTLSLLDLADNGIRDEGALYLSHVLKNNTTLTTLSLTSNHIQDIGIQYLADSLQNNTTKIVIDQKLSMFQVFFERLFARKPMKQLQEELATKQGFKRTLNWIQLLAVGLGTIIGAGIFVLSGQAAAKYSGPSIIISFVITGVIALLSSLSFSELGTMMPSSGSVYIYVYVALGEYLAWFIGWNSVILYLFSVLTVVVAWSKHVVLFIDIVSDYNVTSMIIESPVAWNKDTEDFFVTDQVINFASCNYVNRNNYYPLFPPNKGSSSGHGVAGMLQACTYVFVAYVGFDSISTVAQEAKSPETSLPIAIIGSTIISLLLYVGICTVMVGLVPCNLLDRDSPLAEAIKTTPYGLWLSIIMNLGAIASNTTVALMGMLSQTRIFYAMANDGLLPPIFAKIHPQRATPWLSILIIGAFCAIFSGICPVDILDETTCISALITYIFVHITVIVMRYIHRDIPRPFEVPFGAWLIPIIGSLLCILLIKDIPSVAGYRFLVWTGLGQIIYFSYGFWHSKQRKLRKIRSIVSAIQPLPTISSVIEQHTQNGLESESANGNTESAV</sequence>
<feature type="transmembrane region" description="Helical" evidence="14">
    <location>
        <begin position="1120"/>
        <end position="1142"/>
    </location>
</feature>
<evidence type="ECO:0000259" key="15">
    <source>
        <dbReference type="Pfam" id="PF00324"/>
    </source>
</evidence>
<dbReference type="SMART" id="SM00028">
    <property type="entry name" value="TPR"/>
    <property type="match status" value="7"/>
</dbReference>
<feature type="repeat" description="TPR" evidence="12">
    <location>
        <begin position="132"/>
        <end position="165"/>
    </location>
</feature>
<comment type="caution">
    <text evidence="16">The sequence shown here is derived from an EMBL/GenBank/DDBJ whole genome shotgun (WGS) entry which is preliminary data.</text>
</comment>
<evidence type="ECO:0000256" key="5">
    <source>
        <dbReference type="ARBA" id="ARBA00022454"/>
    </source>
</evidence>
<dbReference type="SUPFAM" id="SSF48452">
    <property type="entry name" value="TPR-like"/>
    <property type="match status" value="2"/>
</dbReference>
<keyword evidence="5" id="KW-0158">Chromosome</keyword>
<dbReference type="InterPro" id="IPR032675">
    <property type="entry name" value="LRR_dom_sf"/>
</dbReference>
<feature type="repeat" description="TPR" evidence="12">
    <location>
        <begin position="93"/>
        <end position="126"/>
    </location>
</feature>
<dbReference type="GO" id="GO:0005694">
    <property type="term" value="C:chromosome"/>
    <property type="evidence" value="ECO:0007669"/>
    <property type="project" value="UniProtKB-SubCell"/>
</dbReference>
<evidence type="ECO:0000313" key="16">
    <source>
        <dbReference type="EMBL" id="CAF1036259.1"/>
    </source>
</evidence>
<proteinExistence type="inferred from homology"/>
<feature type="transmembrane region" description="Helical" evidence="14">
    <location>
        <begin position="735"/>
        <end position="755"/>
    </location>
</feature>
<feature type="transmembrane region" description="Helical" evidence="14">
    <location>
        <begin position="798"/>
        <end position="814"/>
    </location>
</feature>
<dbReference type="AlphaFoldDB" id="A0A814JE85"/>
<protein>
    <recommendedName>
        <fullName evidence="15">Amino acid permease/ SLC12A domain-containing protein</fullName>
    </recommendedName>
</protein>
<dbReference type="GO" id="GO:0015171">
    <property type="term" value="F:amino acid transmembrane transporter activity"/>
    <property type="evidence" value="ECO:0007669"/>
    <property type="project" value="TreeGrafter"/>
</dbReference>
<dbReference type="GO" id="GO:0005886">
    <property type="term" value="C:plasma membrane"/>
    <property type="evidence" value="ECO:0007669"/>
    <property type="project" value="TreeGrafter"/>
</dbReference>
<dbReference type="Pfam" id="PF00324">
    <property type="entry name" value="AA_permease"/>
    <property type="match status" value="1"/>
</dbReference>
<dbReference type="EMBL" id="CAJNOT010000617">
    <property type="protein sequence ID" value="CAF1036259.1"/>
    <property type="molecule type" value="Genomic_DNA"/>
</dbReference>
<dbReference type="InterPro" id="IPR019734">
    <property type="entry name" value="TPR_rpt"/>
</dbReference>
<dbReference type="Pfam" id="PF13520">
    <property type="entry name" value="AA_permease_2"/>
    <property type="match status" value="1"/>
</dbReference>
<feature type="transmembrane region" description="Helical" evidence="14">
    <location>
        <begin position="29"/>
        <end position="50"/>
    </location>
</feature>
<dbReference type="InterPro" id="IPR011990">
    <property type="entry name" value="TPR-like_helical_dom_sf"/>
</dbReference>
<dbReference type="SMART" id="SM00368">
    <property type="entry name" value="LRR_RI"/>
    <property type="match status" value="6"/>
</dbReference>
<evidence type="ECO:0000256" key="11">
    <source>
        <dbReference type="ARBA" id="ARBA00023204"/>
    </source>
</evidence>
<dbReference type="PANTHER" id="PTHR43243">
    <property type="entry name" value="INNER MEMBRANE TRANSPORTER YGJI-RELATED"/>
    <property type="match status" value="1"/>
</dbReference>
<feature type="compositionally biased region" description="Low complexity" evidence="13">
    <location>
        <begin position="7"/>
        <end position="21"/>
    </location>
</feature>
<reference evidence="16" key="1">
    <citation type="submission" date="2021-02" db="EMBL/GenBank/DDBJ databases">
        <authorList>
            <person name="Nowell W R."/>
        </authorList>
    </citation>
    <scope>NUCLEOTIDE SEQUENCE</scope>
</reference>
<evidence type="ECO:0000256" key="13">
    <source>
        <dbReference type="SAM" id="MobiDB-lite"/>
    </source>
</evidence>
<dbReference type="Gene3D" id="1.20.1740.10">
    <property type="entry name" value="Amino acid/polyamine transporter I"/>
    <property type="match status" value="1"/>
</dbReference>
<feature type="region of interest" description="Disordered" evidence="13">
    <location>
        <begin position="1"/>
        <end position="21"/>
    </location>
</feature>
<evidence type="ECO:0000256" key="7">
    <source>
        <dbReference type="ARBA" id="ARBA00022763"/>
    </source>
</evidence>
<evidence type="ECO:0000313" key="17">
    <source>
        <dbReference type="Proteomes" id="UP000663864"/>
    </source>
</evidence>
<evidence type="ECO:0000256" key="4">
    <source>
        <dbReference type="ARBA" id="ARBA00022448"/>
    </source>
</evidence>
<dbReference type="SUPFAM" id="SSF52047">
    <property type="entry name" value="RNI-like"/>
    <property type="match status" value="1"/>
</dbReference>
<feature type="region of interest" description="Disordered" evidence="13">
    <location>
        <begin position="58"/>
        <end position="82"/>
    </location>
</feature>
<evidence type="ECO:0000256" key="10">
    <source>
        <dbReference type="ARBA" id="ARBA00023136"/>
    </source>
</evidence>
<keyword evidence="6 14" id="KW-0812">Transmembrane</keyword>
<dbReference type="GO" id="GO:0006281">
    <property type="term" value="P:DNA repair"/>
    <property type="evidence" value="ECO:0007669"/>
    <property type="project" value="UniProtKB-KW"/>
</dbReference>
<comment type="similarity">
    <text evidence="3">Belongs to the Tonsoku family.</text>
</comment>
<evidence type="ECO:0000256" key="6">
    <source>
        <dbReference type="ARBA" id="ARBA00022692"/>
    </source>
</evidence>
<dbReference type="InterPro" id="IPR004841">
    <property type="entry name" value="AA-permease/SLC12A_dom"/>
</dbReference>
<evidence type="ECO:0000256" key="12">
    <source>
        <dbReference type="PROSITE-ProRule" id="PRU00339"/>
    </source>
</evidence>
<feature type="repeat" description="TPR" evidence="12">
    <location>
        <begin position="368"/>
        <end position="401"/>
    </location>
</feature>
<keyword evidence="9 14" id="KW-1133">Transmembrane helix</keyword>
<dbReference type="InterPro" id="IPR002293">
    <property type="entry name" value="AA/rel_permease1"/>
</dbReference>
<gene>
    <name evidence="16" type="ORF">ZHD862_LOCUS14310</name>
</gene>
<evidence type="ECO:0000256" key="1">
    <source>
        <dbReference type="ARBA" id="ARBA00004141"/>
    </source>
</evidence>
<accession>A0A814JE85</accession>